<dbReference type="OrthoDB" id="10004833at2"/>
<protein>
    <recommendedName>
        <fullName evidence="4">Phage holin</fullName>
    </recommendedName>
</protein>
<dbReference type="EMBL" id="MRTJ01000001">
    <property type="protein sequence ID" value="OMF17263.1"/>
    <property type="molecule type" value="Genomic_DNA"/>
</dbReference>
<dbReference type="AlphaFoldDB" id="A0A1R1C565"/>
<organism evidence="2 3">
    <name type="scientific">Paenibacillus amylolyticus</name>
    <dbReference type="NCBI Taxonomy" id="1451"/>
    <lineage>
        <taxon>Bacteria</taxon>
        <taxon>Bacillati</taxon>
        <taxon>Bacillota</taxon>
        <taxon>Bacilli</taxon>
        <taxon>Bacillales</taxon>
        <taxon>Paenibacillaceae</taxon>
        <taxon>Paenibacillus</taxon>
    </lineage>
</organism>
<proteinExistence type="predicted"/>
<keyword evidence="1" id="KW-1133">Transmembrane helix</keyword>
<keyword evidence="1" id="KW-0812">Transmembrane</keyword>
<evidence type="ECO:0000313" key="2">
    <source>
        <dbReference type="EMBL" id="OMF17263.1"/>
    </source>
</evidence>
<evidence type="ECO:0000313" key="3">
    <source>
        <dbReference type="Proteomes" id="UP000187134"/>
    </source>
</evidence>
<evidence type="ECO:0008006" key="4">
    <source>
        <dbReference type="Google" id="ProtNLM"/>
    </source>
</evidence>
<comment type="caution">
    <text evidence="2">The sequence shown here is derived from an EMBL/GenBank/DDBJ whole genome shotgun (WGS) entry which is preliminary data.</text>
</comment>
<reference evidence="2 3" key="1">
    <citation type="submission" date="2016-11" db="EMBL/GenBank/DDBJ databases">
        <title>Paenibacillus species isolates.</title>
        <authorList>
            <person name="Beno S.M."/>
        </authorList>
    </citation>
    <scope>NUCLEOTIDE SEQUENCE [LARGE SCALE GENOMIC DNA]</scope>
    <source>
        <strain evidence="2 3">FSL H8-0246</strain>
    </source>
</reference>
<feature type="transmembrane region" description="Helical" evidence="1">
    <location>
        <begin position="12"/>
        <end position="29"/>
    </location>
</feature>
<evidence type="ECO:0000256" key="1">
    <source>
        <dbReference type="SAM" id="Phobius"/>
    </source>
</evidence>
<accession>A0A1R1C565</accession>
<keyword evidence="1" id="KW-0472">Membrane</keyword>
<dbReference type="Proteomes" id="UP000187134">
    <property type="component" value="Unassembled WGS sequence"/>
</dbReference>
<gene>
    <name evidence="2" type="ORF">BK131_04680</name>
</gene>
<dbReference type="RefSeq" id="WP_076330627.1">
    <property type="nucleotide sequence ID" value="NZ_MRTJ01000001.1"/>
</dbReference>
<sequence>MNEIIQSTVTNVLIFVACMLAVMLFVFLVKEWRQLGAWIAARKAAAEAKSAESIQNALWSVAQEAYAKAEAALGELAGPDKMDIALNYAVKRLRALGIVVNADEIRAKIQEAWVKLDKIPKQQSGSVVSKEVVVEVVKAEFDNVVQR</sequence>
<name>A0A1R1C565_PAEAM</name>